<dbReference type="EMBL" id="CAJNJA010017021">
    <property type="protein sequence ID" value="CAE7392576.1"/>
    <property type="molecule type" value="Genomic_DNA"/>
</dbReference>
<sequence>MHHYWVKEAGDPEAIGEYFPTGDERNGVPLYQNQNGLVLSREAHGSPEVYSWVIGSVSERRPLYGVKSDDLSAPTLGWQAFTAPEPVPVIRYFSKAQAACVRFVRSCVTSRSWRYQCGTTAIYNPKAKELTTFASQIFRREMLLIMSFS</sequence>
<dbReference type="Proteomes" id="UP000601435">
    <property type="component" value="Unassembled WGS sequence"/>
</dbReference>
<protein>
    <submittedName>
        <fullName evidence="1">PDK3 protein</fullName>
    </submittedName>
</protein>
<reference evidence="1" key="1">
    <citation type="submission" date="2021-02" db="EMBL/GenBank/DDBJ databases">
        <authorList>
            <person name="Dougan E. K."/>
            <person name="Rhodes N."/>
            <person name="Thang M."/>
            <person name="Chan C."/>
        </authorList>
    </citation>
    <scope>NUCLEOTIDE SEQUENCE</scope>
</reference>
<accession>A0A812QKY2</accession>
<gene>
    <name evidence="1" type="primary">PDK3</name>
    <name evidence="1" type="ORF">SNEC2469_LOCUS10680</name>
</gene>
<comment type="caution">
    <text evidence="1">The sequence shown here is derived from an EMBL/GenBank/DDBJ whole genome shotgun (WGS) entry which is preliminary data.</text>
</comment>
<evidence type="ECO:0000313" key="2">
    <source>
        <dbReference type="Proteomes" id="UP000601435"/>
    </source>
</evidence>
<organism evidence="1 2">
    <name type="scientific">Symbiodinium necroappetens</name>
    <dbReference type="NCBI Taxonomy" id="1628268"/>
    <lineage>
        <taxon>Eukaryota</taxon>
        <taxon>Sar</taxon>
        <taxon>Alveolata</taxon>
        <taxon>Dinophyceae</taxon>
        <taxon>Suessiales</taxon>
        <taxon>Symbiodiniaceae</taxon>
        <taxon>Symbiodinium</taxon>
    </lineage>
</organism>
<keyword evidence="2" id="KW-1185">Reference proteome</keyword>
<dbReference type="OrthoDB" id="420649at2759"/>
<dbReference type="AlphaFoldDB" id="A0A812QKY2"/>
<name>A0A812QKY2_9DINO</name>
<proteinExistence type="predicted"/>
<evidence type="ECO:0000313" key="1">
    <source>
        <dbReference type="EMBL" id="CAE7392576.1"/>
    </source>
</evidence>